<sequence length="274" mass="29152">MLVTPPIPVIVATPLSASAAAVTMKQFLPQEDNGEGGASPGPQHTSRALPPINTGAWNSQQYQRERQPHHHSHGSSVSTTDPYTPGNPPFPLHAGSTSSPSQLHRRTQGMISGGTRTESGAALPNIPAPFTLQPQPQWDPRTFAPTCKPDFSAWARGPSSSSPGSSTYYSRPARQSFSSFGVFGTSPRRDGSGGERRSVSPGPVLSPTISSRGAHVASAGTSTHQHSYSADPSTASTSASVIRGEQHHSHFRAMTPPSHSRTYRHASPDRRREQ</sequence>
<feature type="compositionally biased region" description="Low complexity" evidence="1">
    <location>
        <begin position="227"/>
        <end position="240"/>
    </location>
</feature>
<reference evidence="2 3" key="1">
    <citation type="submission" date="2014-04" db="EMBL/GenBank/DDBJ databases">
        <authorList>
            <consortium name="DOE Joint Genome Institute"/>
            <person name="Kuo A."/>
            <person name="Kohler A."/>
            <person name="Nagy L.G."/>
            <person name="Floudas D."/>
            <person name="Copeland A."/>
            <person name="Barry K.W."/>
            <person name="Cichocki N."/>
            <person name="Veneault-Fourrey C."/>
            <person name="LaButti K."/>
            <person name="Lindquist E.A."/>
            <person name="Lipzen A."/>
            <person name="Lundell T."/>
            <person name="Morin E."/>
            <person name="Murat C."/>
            <person name="Sun H."/>
            <person name="Tunlid A."/>
            <person name="Henrissat B."/>
            <person name="Grigoriev I.V."/>
            <person name="Hibbett D.S."/>
            <person name="Martin F."/>
            <person name="Nordberg H.P."/>
            <person name="Cantor M.N."/>
            <person name="Hua S.X."/>
        </authorList>
    </citation>
    <scope>NUCLEOTIDE SEQUENCE [LARGE SCALE GENOMIC DNA]</scope>
    <source>
        <strain evidence="2 3">Foug A</strain>
    </source>
</reference>
<evidence type="ECO:0000313" key="3">
    <source>
        <dbReference type="Proteomes" id="UP000053989"/>
    </source>
</evidence>
<dbReference type="Proteomes" id="UP000053989">
    <property type="component" value="Unassembled WGS sequence"/>
</dbReference>
<dbReference type="AlphaFoldDB" id="A0A0C3A687"/>
<dbReference type="OrthoDB" id="6159439at2759"/>
<feature type="compositionally biased region" description="Basic and acidic residues" evidence="1">
    <location>
        <begin position="187"/>
        <end position="198"/>
    </location>
</feature>
<feature type="region of interest" description="Disordered" evidence="1">
    <location>
        <begin position="30"/>
        <end position="145"/>
    </location>
</feature>
<proteinExistence type="predicted"/>
<feature type="region of interest" description="Disordered" evidence="1">
    <location>
        <begin position="177"/>
        <end position="274"/>
    </location>
</feature>
<reference evidence="3" key="2">
    <citation type="submission" date="2015-01" db="EMBL/GenBank/DDBJ databases">
        <title>Evolutionary Origins and Diversification of the Mycorrhizal Mutualists.</title>
        <authorList>
            <consortium name="DOE Joint Genome Institute"/>
            <consortium name="Mycorrhizal Genomics Consortium"/>
            <person name="Kohler A."/>
            <person name="Kuo A."/>
            <person name="Nagy L.G."/>
            <person name="Floudas D."/>
            <person name="Copeland A."/>
            <person name="Barry K.W."/>
            <person name="Cichocki N."/>
            <person name="Veneault-Fourrey C."/>
            <person name="LaButti K."/>
            <person name="Lindquist E.A."/>
            <person name="Lipzen A."/>
            <person name="Lundell T."/>
            <person name="Morin E."/>
            <person name="Murat C."/>
            <person name="Riley R."/>
            <person name="Ohm R."/>
            <person name="Sun H."/>
            <person name="Tunlid A."/>
            <person name="Henrissat B."/>
            <person name="Grigoriev I.V."/>
            <person name="Hibbett D.S."/>
            <person name="Martin F."/>
        </authorList>
    </citation>
    <scope>NUCLEOTIDE SEQUENCE [LARGE SCALE GENOMIC DNA]</scope>
    <source>
        <strain evidence="3">Foug A</strain>
    </source>
</reference>
<evidence type="ECO:0000256" key="1">
    <source>
        <dbReference type="SAM" id="MobiDB-lite"/>
    </source>
</evidence>
<name>A0A0C3A687_9AGAM</name>
<organism evidence="2 3">
    <name type="scientific">Scleroderma citrinum Foug A</name>
    <dbReference type="NCBI Taxonomy" id="1036808"/>
    <lineage>
        <taxon>Eukaryota</taxon>
        <taxon>Fungi</taxon>
        <taxon>Dikarya</taxon>
        <taxon>Basidiomycota</taxon>
        <taxon>Agaricomycotina</taxon>
        <taxon>Agaricomycetes</taxon>
        <taxon>Agaricomycetidae</taxon>
        <taxon>Boletales</taxon>
        <taxon>Sclerodermatineae</taxon>
        <taxon>Sclerodermataceae</taxon>
        <taxon>Scleroderma</taxon>
    </lineage>
</organism>
<evidence type="ECO:0000313" key="2">
    <source>
        <dbReference type="EMBL" id="KIM60247.1"/>
    </source>
</evidence>
<protein>
    <submittedName>
        <fullName evidence="2">Uncharacterized protein</fullName>
    </submittedName>
</protein>
<gene>
    <name evidence="2" type="ORF">SCLCIDRAFT_964191</name>
</gene>
<accession>A0A0C3A687</accession>
<dbReference type="InParanoid" id="A0A0C3A687"/>
<dbReference type="EMBL" id="KN822064">
    <property type="protein sequence ID" value="KIM60247.1"/>
    <property type="molecule type" value="Genomic_DNA"/>
</dbReference>
<dbReference type="HOGENOM" id="CLU_1016204_0_0_1"/>
<keyword evidence="3" id="KW-1185">Reference proteome</keyword>